<sequence>MSKYLYGLSVKDIQNLIFSTNELKSIIGGSGLIKSFEVDKQQYDKNIIINAAGNIKLVFEEDEKDRLLKLVLTLRREFGKKACGVEICQSIVKFEDGELKEAFKKLERELNVERNKAHLRFDFSNFLIKMAPKSGRPMVAGDDADLLTLQKNNYYNDNIKKDDDIAGLEIKTIPKNSKNKTAIIHADGNSLGIKIANLLKEAKTDKEVKDVYKNFSEKLEKITQDAFEEAIKPFKDKKRYKNIRKVILGGDDLAIICSADIALELTSKFIKAFERLSTQKLSFKNAENSKLTMCAGIAFCNHKFPFHYAIKLAESLCSYAKEQSRAMNSDLPPSSIMFHNIQSSSVSNYKNLIATELTFTNIIKSLDIGSVFIGKETKKESTKEHENVDVGLNFGPYFINEEDVRDSSFITMDRFLEFVKLFMKNNSPRSRLRDYLDILADNYTNSKTRLERISEMIASKNSGSDDFTTKEFEDKFQFGDKFSFTNPFVARIKDEKISCYTPFYDIISYFSITDIKKDEQ</sequence>
<proteinExistence type="predicted"/>
<dbReference type="Gene3D" id="3.30.70.270">
    <property type="match status" value="1"/>
</dbReference>
<protein>
    <recommendedName>
        <fullName evidence="3">Cas10/Cmr2 second palm domain-containing protein</fullName>
    </recommendedName>
</protein>
<comment type="caution">
    <text evidence="4">The sequence shown here is derived from an EMBL/GenBank/DDBJ whole genome shotgun (WGS) entry which is preliminary data.</text>
</comment>
<name>A0A9Q4KLJ0_9BACT</name>
<organism evidence="4 5">
    <name type="scientific">Campylobacter ureolyticus</name>
    <dbReference type="NCBI Taxonomy" id="827"/>
    <lineage>
        <taxon>Bacteria</taxon>
        <taxon>Pseudomonadati</taxon>
        <taxon>Campylobacterota</taxon>
        <taxon>Epsilonproteobacteria</taxon>
        <taxon>Campylobacterales</taxon>
        <taxon>Campylobacteraceae</taxon>
        <taxon>Campylobacter</taxon>
    </lineage>
</organism>
<evidence type="ECO:0000259" key="3">
    <source>
        <dbReference type="Pfam" id="PF22335"/>
    </source>
</evidence>
<keyword evidence="1" id="KW-0547">Nucleotide-binding</keyword>
<keyword evidence="2" id="KW-0051">Antiviral defense</keyword>
<gene>
    <name evidence="4" type="ORF">O6B92_08310</name>
</gene>
<evidence type="ECO:0000256" key="2">
    <source>
        <dbReference type="ARBA" id="ARBA00023118"/>
    </source>
</evidence>
<dbReference type="RefSeq" id="WP_269480568.1">
    <property type="nucleotide sequence ID" value="NZ_JAPXGH010000011.1"/>
</dbReference>
<dbReference type="GO" id="GO:0051607">
    <property type="term" value="P:defense response to virus"/>
    <property type="evidence" value="ECO:0007669"/>
    <property type="project" value="UniProtKB-KW"/>
</dbReference>
<accession>A0A9Q4KLJ0</accession>
<feature type="domain" description="Cas10/Cmr2 second palm" evidence="3">
    <location>
        <begin position="181"/>
        <end position="324"/>
    </location>
</feature>
<evidence type="ECO:0000313" key="4">
    <source>
        <dbReference type="EMBL" id="MCZ6162331.1"/>
    </source>
</evidence>
<dbReference type="EMBL" id="JAPXGP010000006">
    <property type="protein sequence ID" value="MCZ6162331.1"/>
    <property type="molecule type" value="Genomic_DNA"/>
</dbReference>
<dbReference type="Pfam" id="PF22335">
    <property type="entry name" value="Cas10-Cmr2_palm2"/>
    <property type="match status" value="1"/>
</dbReference>
<dbReference type="InterPro" id="IPR043128">
    <property type="entry name" value="Rev_trsase/Diguanyl_cyclase"/>
</dbReference>
<evidence type="ECO:0000313" key="5">
    <source>
        <dbReference type="Proteomes" id="UP001075461"/>
    </source>
</evidence>
<reference evidence="4" key="1">
    <citation type="submission" date="2022-12" db="EMBL/GenBank/DDBJ databases">
        <title>Species Delineation and Comparative Genomics within the Campylobacter ureolyticus Complex.</title>
        <authorList>
            <person name="Maki J."/>
            <person name="Howard M."/>
            <person name="Connelly S."/>
            <person name="Hardy D.J."/>
            <person name="Cameron A."/>
        </authorList>
    </citation>
    <scope>NUCLEOTIDE SEQUENCE</scope>
    <source>
        <strain evidence="4">URMC_786</strain>
    </source>
</reference>
<dbReference type="InterPro" id="IPR054767">
    <property type="entry name" value="Cas10-Cmr2_palm2"/>
</dbReference>
<evidence type="ECO:0000256" key="1">
    <source>
        <dbReference type="ARBA" id="ARBA00022741"/>
    </source>
</evidence>
<dbReference type="AlphaFoldDB" id="A0A9Q4KLJ0"/>
<dbReference type="Proteomes" id="UP001075461">
    <property type="component" value="Unassembled WGS sequence"/>
</dbReference>
<dbReference type="GO" id="GO:0000166">
    <property type="term" value="F:nucleotide binding"/>
    <property type="evidence" value="ECO:0007669"/>
    <property type="project" value="UniProtKB-KW"/>
</dbReference>